<dbReference type="OrthoDB" id="5238236at2759"/>
<dbReference type="Proteomes" id="UP001140562">
    <property type="component" value="Unassembled WGS sequence"/>
</dbReference>
<comment type="caution">
    <text evidence="3">The sequence shown here is derived from an EMBL/GenBank/DDBJ whole genome shotgun (WGS) entry which is preliminary data.</text>
</comment>
<feature type="domain" description="DUF6604" evidence="2">
    <location>
        <begin position="13"/>
        <end position="246"/>
    </location>
</feature>
<gene>
    <name evidence="3" type="ORF">N0V87_010493</name>
</gene>
<accession>A0A9W9BV00</accession>
<evidence type="ECO:0000259" key="2">
    <source>
        <dbReference type="Pfam" id="PF20253"/>
    </source>
</evidence>
<dbReference type="PANTHER" id="PTHR38795:SF1">
    <property type="entry name" value="DUF6604 DOMAIN-CONTAINING PROTEIN"/>
    <property type="match status" value="1"/>
</dbReference>
<organism evidence="3 4">
    <name type="scientific">Didymella glomerata</name>
    <dbReference type="NCBI Taxonomy" id="749621"/>
    <lineage>
        <taxon>Eukaryota</taxon>
        <taxon>Fungi</taxon>
        <taxon>Dikarya</taxon>
        <taxon>Ascomycota</taxon>
        <taxon>Pezizomycotina</taxon>
        <taxon>Dothideomycetes</taxon>
        <taxon>Pleosporomycetidae</taxon>
        <taxon>Pleosporales</taxon>
        <taxon>Pleosporineae</taxon>
        <taxon>Didymellaceae</taxon>
        <taxon>Didymella</taxon>
    </lineage>
</organism>
<name>A0A9W9BV00_9PLEO</name>
<sequence>MPGLPKNLLSTYQKYKNHTDSIAQWLATTAKARGYTSPKSKRSSKSARAPQGKPTYTIPAKEWMPMAEFIAALVDPPVTISPKLAALLDTTILLRQSFSDEFTKILADTADKDSTHRHAFFLGILKNVRSILSPLLSSVPAPASTKKPKDVCEIFSTFERLELDTSEAFDKAPNVTPDLTPIYKAERQNDLEEDFFALHLLLLDLEKLRTEVSHAWAGYKQGGHDLIAASMTTNTAVDLARSMIEDSKTTFAKHGGAIGMLQIYYASQCIAAGTSEAHKQRQGDDMNFAMFEIADALFWPAYVLLDAFSTIHTINSHPEMKPGYYGKYDPASNRDRKTNRHRFMEDKILLLEILPEFYFYHYTTKSNPPPVEDEFTRLLRTMFDTKEVTLSLAFAATLFLDIHHVLRAEVDYGFERLMDVTHFVIGDIQEGMKFHADVKMETWPKQNDDVMQRFVDTIELWVHKDQQREIAPRLNRLNIPQSFHLYRKHPWSCGLWRYWALTQFHEFGIAYANAWGSIMSCAHLYNAVNRGKRQDMMWKDLDVVIGLQESKTFFVGEAPDTPDECLKRFALAMGASAANLAKSTRKKRDLIHSRKGRKGMKELGATMQAFKSRICDAHGSKNVRAEDVQKILENSGWEYELDDNDNAQQVFKDIGKTPKKAQAKQLSVYKCVGLVRDLLHAEVVEIAFDYFRLHRQCWRLLRAVECHVRNDLINIYGPDYMQKDSELPFVVGYVLMTASRSQELSDLLGAKRPGVEITSKVQEGARRVVKDFVGSGVGNLIVEQILPRSLNLQIKLELEVQSD</sequence>
<evidence type="ECO:0000256" key="1">
    <source>
        <dbReference type="SAM" id="MobiDB-lite"/>
    </source>
</evidence>
<protein>
    <recommendedName>
        <fullName evidence="2">DUF6604 domain-containing protein</fullName>
    </recommendedName>
</protein>
<dbReference type="AlphaFoldDB" id="A0A9W9BV00"/>
<proteinExistence type="predicted"/>
<keyword evidence="4" id="KW-1185">Reference proteome</keyword>
<feature type="region of interest" description="Disordered" evidence="1">
    <location>
        <begin position="34"/>
        <end position="57"/>
    </location>
</feature>
<dbReference type="Pfam" id="PF20253">
    <property type="entry name" value="DUF6604"/>
    <property type="match status" value="1"/>
</dbReference>
<reference evidence="3" key="1">
    <citation type="submission" date="2022-10" db="EMBL/GenBank/DDBJ databases">
        <title>Tapping the CABI collections for fungal endophytes: first genome assemblies for Collariella, Neodidymelliopsis, Ascochyta clinopodiicola, Didymella pomorum, Didymosphaeria variabile, Neocosmospora piperis and Neocucurbitaria cava.</title>
        <authorList>
            <person name="Hill R."/>
        </authorList>
    </citation>
    <scope>NUCLEOTIDE SEQUENCE</scope>
    <source>
        <strain evidence="3">IMI 360193</strain>
    </source>
</reference>
<dbReference type="PANTHER" id="PTHR38795">
    <property type="entry name" value="DUF6604 DOMAIN-CONTAINING PROTEIN"/>
    <property type="match status" value="1"/>
</dbReference>
<dbReference type="EMBL" id="JAPEUV010000256">
    <property type="protein sequence ID" value="KAJ4329873.1"/>
    <property type="molecule type" value="Genomic_DNA"/>
</dbReference>
<evidence type="ECO:0000313" key="4">
    <source>
        <dbReference type="Proteomes" id="UP001140562"/>
    </source>
</evidence>
<dbReference type="InterPro" id="IPR046539">
    <property type="entry name" value="DUF6604"/>
</dbReference>
<evidence type="ECO:0000313" key="3">
    <source>
        <dbReference type="EMBL" id="KAJ4329873.1"/>
    </source>
</evidence>